<dbReference type="PANTHER" id="PTHR23279:SF46">
    <property type="entry name" value="DEFECTIVE PROBOSCIS EXTENSION RESPONSE 10, ISOFORM A-RELATED"/>
    <property type="match status" value="1"/>
</dbReference>
<keyword evidence="1" id="KW-0812">Transmembrane</keyword>
<keyword evidence="1" id="KW-1133">Transmembrane helix</keyword>
<sequence length="303" mass="33318">MWFSSALGLFVFTISTAGYPWTEAPTTVPESHFLPQPYFEQTPSSVMVRPGQTVQIPCRVRNLGDKIVSWIRRRDLHILASAGHMFTADHRFNLLSQDGDSASWTLQLRGAQPQDQGLYECQVNTDPKMKQSVLLTVSDMVSDDAMELSMGDDASAVGTARIQGPREQYVKAGSTWTLTCEVSGVPDIRIHNKPENFLAKPARLVDWLHEGRLLTYQSTRGGISIDTEHTDGQTVSRLTLANLRNEDTGRYVCKPLALPPTVVTIIVVEGEKTAMLGKNVAMDSVCSSCLIVILTALLAVLSL</sequence>
<dbReference type="InterPro" id="IPR003598">
    <property type="entry name" value="Ig_sub2"/>
</dbReference>
<dbReference type="SUPFAM" id="SSF48726">
    <property type="entry name" value="Immunoglobulin"/>
    <property type="match status" value="2"/>
</dbReference>
<keyword evidence="2" id="KW-0732">Signal</keyword>
<dbReference type="InterPro" id="IPR013783">
    <property type="entry name" value="Ig-like_fold"/>
</dbReference>
<evidence type="ECO:0000259" key="3">
    <source>
        <dbReference type="PROSITE" id="PS50835"/>
    </source>
</evidence>
<dbReference type="GO" id="GO:0050808">
    <property type="term" value="P:synapse organization"/>
    <property type="evidence" value="ECO:0007669"/>
    <property type="project" value="TreeGrafter"/>
</dbReference>
<dbReference type="Gene3D" id="2.60.40.10">
    <property type="entry name" value="Immunoglobulins"/>
    <property type="match status" value="2"/>
</dbReference>
<dbReference type="InterPro" id="IPR013106">
    <property type="entry name" value="Ig_V-set"/>
</dbReference>
<feature type="transmembrane region" description="Helical" evidence="1">
    <location>
        <begin position="280"/>
        <end position="301"/>
    </location>
</feature>
<feature type="domain" description="Ig-like" evidence="3">
    <location>
        <begin position="155"/>
        <end position="253"/>
    </location>
</feature>
<proteinExistence type="predicted"/>
<dbReference type="PROSITE" id="PS50835">
    <property type="entry name" value="IG_LIKE"/>
    <property type="match status" value="2"/>
</dbReference>
<dbReference type="InterPro" id="IPR007110">
    <property type="entry name" value="Ig-like_dom"/>
</dbReference>
<feature type="chain" id="PRO_5008582365" description="Ig-like domain-containing protein" evidence="2">
    <location>
        <begin position="19"/>
        <end position="303"/>
    </location>
</feature>
<protein>
    <recommendedName>
        <fullName evidence="3">Ig-like domain-containing protein</fullName>
    </recommendedName>
</protein>
<evidence type="ECO:0000256" key="2">
    <source>
        <dbReference type="SAM" id="SignalP"/>
    </source>
</evidence>
<dbReference type="SMART" id="SM00406">
    <property type="entry name" value="IGv"/>
    <property type="match status" value="2"/>
</dbReference>
<keyword evidence="1" id="KW-0472">Membrane</keyword>
<dbReference type="SMART" id="SM00409">
    <property type="entry name" value="IG"/>
    <property type="match status" value="2"/>
</dbReference>
<reference evidence="4" key="1">
    <citation type="submission" date="2015-11" db="EMBL/GenBank/DDBJ databases">
        <title>De novo transcriptome assembly of four potential Pierce s Disease insect vectors from Arizona vineyards.</title>
        <authorList>
            <person name="Tassone E.E."/>
        </authorList>
    </citation>
    <scope>NUCLEOTIDE SEQUENCE</scope>
</reference>
<evidence type="ECO:0000313" key="4">
    <source>
        <dbReference type="EMBL" id="JAS41562.1"/>
    </source>
</evidence>
<dbReference type="InterPro" id="IPR036179">
    <property type="entry name" value="Ig-like_dom_sf"/>
</dbReference>
<feature type="signal peptide" evidence="2">
    <location>
        <begin position="1"/>
        <end position="18"/>
    </location>
</feature>
<dbReference type="EMBL" id="GECZ01028207">
    <property type="protein sequence ID" value="JAS41562.1"/>
    <property type="molecule type" value="Transcribed_RNA"/>
</dbReference>
<dbReference type="InterPro" id="IPR037448">
    <property type="entry name" value="Zig-8"/>
</dbReference>
<dbReference type="InterPro" id="IPR003599">
    <property type="entry name" value="Ig_sub"/>
</dbReference>
<feature type="domain" description="Ig-like" evidence="3">
    <location>
        <begin position="37"/>
        <end position="136"/>
    </location>
</feature>
<accession>A0A1B6EUC9</accession>
<dbReference type="GO" id="GO:0032589">
    <property type="term" value="C:neuron projection membrane"/>
    <property type="evidence" value="ECO:0007669"/>
    <property type="project" value="TreeGrafter"/>
</dbReference>
<gene>
    <name evidence="4" type="ORF">g.30890</name>
</gene>
<evidence type="ECO:0000256" key="1">
    <source>
        <dbReference type="SAM" id="Phobius"/>
    </source>
</evidence>
<dbReference type="CDD" id="cd00099">
    <property type="entry name" value="IgV"/>
    <property type="match status" value="1"/>
</dbReference>
<organism evidence="4">
    <name type="scientific">Cuerna arida</name>
    <dbReference type="NCBI Taxonomy" id="1464854"/>
    <lineage>
        <taxon>Eukaryota</taxon>
        <taxon>Metazoa</taxon>
        <taxon>Ecdysozoa</taxon>
        <taxon>Arthropoda</taxon>
        <taxon>Hexapoda</taxon>
        <taxon>Insecta</taxon>
        <taxon>Pterygota</taxon>
        <taxon>Neoptera</taxon>
        <taxon>Paraneoptera</taxon>
        <taxon>Hemiptera</taxon>
        <taxon>Auchenorrhyncha</taxon>
        <taxon>Membracoidea</taxon>
        <taxon>Cicadellidae</taxon>
        <taxon>Cicadellinae</taxon>
        <taxon>Proconiini</taxon>
        <taxon>Cuerna</taxon>
    </lineage>
</organism>
<dbReference type="PANTHER" id="PTHR23279">
    <property type="entry name" value="DEFECTIVE PROBOSCIS EXTENSION RESPONSE DPR -RELATED"/>
    <property type="match status" value="1"/>
</dbReference>
<dbReference type="Pfam" id="PF07686">
    <property type="entry name" value="V-set"/>
    <property type="match status" value="1"/>
</dbReference>
<dbReference type="AlphaFoldDB" id="A0A1B6EUC9"/>
<dbReference type="SMART" id="SM00408">
    <property type="entry name" value="IGc2"/>
    <property type="match status" value="2"/>
</dbReference>
<name>A0A1B6EUC9_9HEMI</name>